<dbReference type="AlphaFoldDB" id="A0A5B7SU08"/>
<dbReference type="RefSeq" id="WP_138854412.1">
    <property type="nucleotide sequence ID" value="NZ_CP040710.1"/>
</dbReference>
<sequence length="145" mass="16151">MKYLLFATLIVSSFGCQTTSPSVQDQENNIETGIENDAVESPTSVTTANPGEINFTLEILESFTTSKEICGVRRENVLKVRVIEVTEKAMGMSHIPNANDEILLNFIVLPRDLNPTVQLEVRAKEFLCLDASKSYFTVISHKILE</sequence>
<dbReference type="PROSITE" id="PS51257">
    <property type="entry name" value="PROKAR_LIPOPROTEIN"/>
    <property type="match status" value="1"/>
</dbReference>
<evidence type="ECO:0008006" key="3">
    <source>
        <dbReference type="Google" id="ProtNLM"/>
    </source>
</evidence>
<protein>
    <recommendedName>
        <fullName evidence="3">Lipoprotein</fullName>
    </recommendedName>
</protein>
<dbReference type="OrthoDB" id="1448526at2"/>
<reference evidence="1 2" key="1">
    <citation type="submission" date="2019-05" db="EMBL/GenBank/DDBJ databases">
        <title>Genome sequencing of F202Z8.</title>
        <authorList>
            <person name="Kwon Y.M."/>
        </authorList>
    </citation>
    <scope>NUCLEOTIDE SEQUENCE [LARGE SCALE GENOMIC DNA]</scope>
    <source>
        <strain evidence="1 2">F202Z8</strain>
    </source>
</reference>
<gene>
    <name evidence="1" type="ORF">FGM00_18875</name>
</gene>
<organism evidence="1 2">
    <name type="scientific">Aggregatimonas sangjinii</name>
    <dbReference type="NCBI Taxonomy" id="2583587"/>
    <lineage>
        <taxon>Bacteria</taxon>
        <taxon>Pseudomonadati</taxon>
        <taxon>Bacteroidota</taxon>
        <taxon>Flavobacteriia</taxon>
        <taxon>Flavobacteriales</taxon>
        <taxon>Flavobacteriaceae</taxon>
        <taxon>Aggregatimonas</taxon>
    </lineage>
</organism>
<dbReference type="EMBL" id="CP040710">
    <property type="protein sequence ID" value="QCX02076.1"/>
    <property type="molecule type" value="Genomic_DNA"/>
</dbReference>
<evidence type="ECO:0000313" key="1">
    <source>
        <dbReference type="EMBL" id="QCX02076.1"/>
    </source>
</evidence>
<proteinExistence type="predicted"/>
<dbReference type="Proteomes" id="UP000310017">
    <property type="component" value="Chromosome"/>
</dbReference>
<name>A0A5B7SU08_9FLAO</name>
<dbReference type="KEGG" id="asag:FGM00_18875"/>
<keyword evidence="2" id="KW-1185">Reference proteome</keyword>
<evidence type="ECO:0000313" key="2">
    <source>
        <dbReference type="Proteomes" id="UP000310017"/>
    </source>
</evidence>
<accession>A0A5B7SU08</accession>